<accession>A0ABU8KKH4</accession>
<feature type="transmembrane region" description="Helical" evidence="1">
    <location>
        <begin position="242"/>
        <end position="263"/>
    </location>
</feature>
<name>A0ABU8KKH4_9HYPH</name>
<dbReference type="PANTHER" id="PTHR37422:SF13">
    <property type="entry name" value="LIPOPOLYSACCHARIDE BIOSYNTHESIS PROTEIN PA4999-RELATED"/>
    <property type="match status" value="1"/>
</dbReference>
<keyword evidence="1" id="KW-0472">Membrane</keyword>
<protein>
    <submittedName>
        <fullName evidence="2">Polymerase</fullName>
    </submittedName>
</protein>
<keyword evidence="1" id="KW-1133">Transmembrane helix</keyword>
<feature type="transmembrane region" description="Helical" evidence="1">
    <location>
        <begin position="32"/>
        <end position="52"/>
    </location>
</feature>
<feature type="transmembrane region" description="Helical" evidence="1">
    <location>
        <begin position="343"/>
        <end position="364"/>
    </location>
</feature>
<feature type="transmembrane region" description="Helical" evidence="1">
    <location>
        <begin position="209"/>
        <end position="230"/>
    </location>
</feature>
<feature type="transmembrane region" description="Helical" evidence="1">
    <location>
        <begin position="161"/>
        <end position="179"/>
    </location>
</feature>
<dbReference type="RefSeq" id="WP_337095868.1">
    <property type="nucleotide sequence ID" value="NZ_JAPYKO010000024.1"/>
</dbReference>
<reference evidence="2 3" key="1">
    <citation type="submission" date="2022-12" db="EMBL/GenBank/DDBJ databases">
        <authorList>
            <person name="Muema E."/>
        </authorList>
    </citation>
    <scope>NUCLEOTIDE SEQUENCE [LARGE SCALE GENOMIC DNA]</scope>
    <source>
        <strain evidence="3">1330</strain>
    </source>
</reference>
<comment type="caution">
    <text evidence="2">The sequence shown here is derived from an EMBL/GenBank/DDBJ whole genome shotgun (WGS) entry which is preliminary data.</text>
</comment>
<keyword evidence="3" id="KW-1185">Reference proteome</keyword>
<keyword evidence="1" id="KW-0812">Transmembrane</keyword>
<dbReference type="EMBL" id="JAPYKO010000024">
    <property type="protein sequence ID" value="MEI9405641.1"/>
    <property type="molecule type" value="Genomic_DNA"/>
</dbReference>
<dbReference type="InterPro" id="IPR051533">
    <property type="entry name" value="WaaL-like"/>
</dbReference>
<organism evidence="2 3">
    <name type="scientific">Mesorhizobium argentiipisi</name>
    <dbReference type="NCBI Taxonomy" id="3015175"/>
    <lineage>
        <taxon>Bacteria</taxon>
        <taxon>Pseudomonadati</taxon>
        <taxon>Pseudomonadota</taxon>
        <taxon>Alphaproteobacteria</taxon>
        <taxon>Hyphomicrobiales</taxon>
        <taxon>Phyllobacteriaceae</taxon>
        <taxon>Mesorhizobium</taxon>
    </lineage>
</organism>
<feature type="transmembrane region" description="Helical" evidence="1">
    <location>
        <begin position="119"/>
        <end position="141"/>
    </location>
</feature>
<proteinExistence type="predicted"/>
<sequence length="422" mass="46308">MTRDMLLALGAVMAGATQLSLPGSSFGYGELFLVLWILLSIGRILAGGRAVLTPALTKLAGFWLVMTVALAFGTVVAYFTSILYSTGLVHDTEAYLLLACITCLAAAEPDAGRHLRRSAWWVIAIANATLAIQVAQGWGWFPPANVELWYWDRFRGWSENPNQLALYCAIYGTLALHLATTTSNGWARFLGIASVFFTFYVGRLTKSDAYLYTSILTYLTFLGLRIRTWLKTSGNKVSLSRQAVLLLLIGSLPMAVSITPYILSEANTLENFAKSLTKDNGGEATAETAELRLYLWGAALEEGAQSGSMGLGPGPHVNRPPTWQRQFDFLTRPFEAHNTILDLYTQGGVISVLALAWLVGTAIMSAWRAKLDALLALMVSIVIFSMPHLIIRHPIVWFALTLCLVAGRPREFAPRFEPIRVV</sequence>
<feature type="transmembrane region" description="Helical" evidence="1">
    <location>
        <begin position="59"/>
        <end position="80"/>
    </location>
</feature>
<feature type="transmembrane region" description="Helical" evidence="1">
    <location>
        <begin position="186"/>
        <end position="203"/>
    </location>
</feature>
<gene>
    <name evidence="2" type="ORF">O7A05_26245</name>
</gene>
<dbReference type="PANTHER" id="PTHR37422">
    <property type="entry name" value="TEICHURONIC ACID BIOSYNTHESIS PROTEIN TUAE"/>
    <property type="match status" value="1"/>
</dbReference>
<evidence type="ECO:0000256" key="1">
    <source>
        <dbReference type="SAM" id="Phobius"/>
    </source>
</evidence>
<dbReference type="Proteomes" id="UP001366503">
    <property type="component" value="Unassembled WGS sequence"/>
</dbReference>
<evidence type="ECO:0000313" key="2">
    <source>
        <dbReference type="EMBL" id="MEI9405641.1"/>
    </source>
</evidence>
<evidence type="ECO:0000313" key="3">
    <source>
        <dbReference type="Proteomes" id="UP001366503"/>
    </source>
</evidence>